<protein>
    <recommendedName>
        <fullName evidence="9">Insulin-degrading enzyme</fullName>
        <ecNumber evidence="8">3.4.24.56</ecNumber>
    </recommendedName>
    <alternativeName>
        <fullName evidence="11">Insulin protease</fullName>
    </alternativeName>
    <alternativeName>
        <fullName evidence="10">Insulysin</fullName>
    </alternativeName>
</protein>
<dbReference type="FunFam" id="3.30.830.10:FF:000004">
    <property type="entry name" value="Putative insulin-degrading enzyme"/>
    <property type="match status" value="1"/>
</dbReference>
<dbReference type="GO" id="GO:0004222">
    <property type="term" value="F:metalloendopeptidase activity"/>
    <property type="evidence" value="ECO:0007669"/>
    <property type="project" value="UniProtKB-EC"/>
</dbReference>
<accession>A0A3L8D399</accession>
<evidence type="ECO:0000259" key="13">
    <source>
        <dbReference type="Pfam" id="PF05193"/>
    </source>
</evidence>
<name>A0A3L8D399_OOCBI</name>
<dbReference type="InterPro" id="IPR050626">
    <property type="entry name" value="Peptidase_M16"/>
</dbReference>
<evidence type="ECO:0000256" key="4">
    <source>
        <dbReference type="ARBA" id="ARBA00022801"/>
    </source>
</evidence>
<evidence type="ECO:0000256" key="2">
    <source>
        <dbReference type="ARBA" id="ARBA00022670"/>
    </source>
</evidence>
<keyword evidence="2" id="KW-0645">Protease</keyword>
<feature type="domain" description="Coenzyme PQQ synthesis protein F-like C-terminal lobe" evidence="15">
    <location>
        <begin position="805"/>
        <end position="903"/>
    </location>
</feature>
<dbReference type="PANTHER" id="PTHR43690">
    <property type="entry name" value="NARDILYSIN"/>
    <property type="match status" value="1"/>
</dbReference>
<evidence type="ECO:0000256" key="6">
    <source>
        <dbReference type="ARBA" id="ARBA00023049"/>
    </source>
</evidence>
<keyword evidence="5" id="KW-0862">Zinc</keyword>
<proteinExistence type="inferred from homology"/>
<feature type="domain" description="Peptidase M16 N-terminal" evidence="12">
    <location>
        <begin position="69"/>
        <end position="206"/>
    </location>
</feature>
<dbReference type="InterPro" id="IPR032632">
    <property type="entry name" value="Peptidase_M16_M"/>
</dbReference>
<dbReference type="GO" id="GO:0005829">
    <property type="term" value="C:cytosol"/>
    <property type="evidence" value="ECO:0007669"/>
    <property type="project" value="TreeGrafter"/>
</dbReference>
<evidence type="ECO:0000256" key="9">
    <source>
        <dbReference type="ARBA" id="ARBA00070422"/>
    </source>
</evidence>
<dbReference type="Pfam" id="PF16187">
    <property type="entry name" value="Peptidase_M16_M"/>
    <property type="match status" value="1"/>
</dbReference>
<keyword evidence="6" id="KW-0482">Metalloprotease</keyword>
<comment type="caution">
    <text evidence="16">The sequence shown here is derived from an EMBL/GenBank/DDBJ whole genome shotgun (WGS) entry which is preliminary data.</text>
</comment>
<dbReference type="FunFam" id="3.30.830.10:FF:000005">
    <property type="entry name" value="nardilysin isoform X1"/>
    <property type="match status" value="1"/>
</dbReference>
<comment type="catalytic activity">
    <reaction evidence="7">
        <text>Degradation of insulin, glucagon and other polypeptides. No action on proteins.</text>
        <dbReference type="EC" id="3.4.24.56"/>
    </reaction>
</comment>
<evidence type="ECO:0000259" key="14">
    <source>
        <dbReference type="Pfam" id="PF16187"/>
    </source>
</evidence>
<evidence type="ECO:0000256" key="11">
    <source>
        <dbReference type="ARBA" id="ARBA00080349"/>
    </source>
</evidence>
<dbReference type="Pfam" id="PF00675">
    <property type="entry name" value="Peptidase_M16"/>
    <property type="match status" value="1"/>
</dbReference>
<gene>
    <name evidence="16" type="ORF">DMN91_012872</name>
</gene>
<dbReference type="EMBL" id="QOIP01000014">
    <property type="protein sequence ID" value="RLU14985.1"/>
    <property type="molecule type" value="Genomic_DNA"/>
</dbReference>
<dbReference type="InterPro" id="IPR007863">
    <property type="entry name" value="Peptidase_M16_C"/>
</dbReference>
<evidence type="ECO:0000256" key="3">
    <source>
        <dbReference type="ARBA" id="ARBA00022723"/>
    </source>
</evidence>
<dbReference type="Pfam" id="PF22456">
    <property type="entry name" value="PqqF-like_C_4"/>
    <property type="match status" value="1"/>
</dbReference>
<dbReference type="GO" id="GO:0005739">
    <property type="term" value="C:mitochondrion"/>
    <property type="evidence" value="ECO:0007669"/>
    <property type="project" value="TreeGrafter"/>
</dbReference>
<dbReference type="GO" id="GO:0051603">
    <property type="term" value="P:proteolysis involved in protein catabolic process"/>
    <property type="evidence" value="ECO:0007669"/>
    <property type="project" value="TreeGrafter"/>
</dbReference>
<dbReference type="EC" id="3.4.24.56" evidence="8"/>
<comment type="similarity">
    <text evidence="1">Belongs to the peptidase M16 family.</text>
</comment>
<evidence type="ECO:0000256" key="10">
    <source>
        <dbReference type="ARBA" id="ARBA00074992"/>
    </source>
</evidence>
<evidence type="ECO:0000256" key="7">
    <source>
        <dbReference type="ARBA" id="ARBA00052248"/>
    </source>
</evidence>
<dbReference type="AlphaFoldDB" id="A0A3L8D399"/>
<evidence type="ECO:0000256" key="1">
    <source>
        <dbReference type="ARBA" id="ARBA00007261"/>
    </source>
</evidence>
<dbReference type="GO" id="GO:0043171">
    <property type="term" value="P:peptide catabolic process"/>
    <property type="evidence" value="ECO:0007669"/>
    <property type="project" value="TreeGrafter"/>
</dbReference>
<dbReference type="SUPFAM" id="SSF63411">
    <property type="entry name" value="LuxS/MPP-like metallohydrolase"/>
    <property type="match status" value="4"/>
</dbReference>
<evidence type="ECO:0000256" key="5">
    <source>
        <dbReference type="ARBA" id="ARBA00022833"/>
    </source>
</evidence>
<organism evidence="16">
    <name type="scientific">Ooceraea biroi</name>
    <name type="common">Clonal raider ant</name>
    <name type="synonym">Cerapachys biroi</name>
    <dbReference type="NCBI Taxonomy" id="2015173"/>
    <lineage>
        <taxon>Eukaryota</taxon>
        <taxon>Metazoa</taxon>
        <taxon>Ecdysozoa</taxon>
        <taxon>Arthropoda</taxon>
        <taxon>Hexapoda</taxon>
        <taxon>Insecta</taxon>
        <taxon>Pterygota</taxon>
        <taxon>Neoptera</taxon>
        <taxon>Endopterygota</taxon>
        <taxon>Hymenoptera</taxon>
        <taxon>Apocrita</taxon>
        <taxon>Aculeata</taxon>
        <taxon>Formicoidea</taxon>
        <taxon>Formicidae</taxon>
        <taxon>Dorylinae</taxon>
        <taxon>Ooceraea</taxon>
    </lineage>
</organism>
<reference evidence="16" key="2">
    <citation type="submission" date="2018-07" db="EMBL/GenBank/DDBJ databases">
        <authorList>
            <person name="Mckenzie S.K."/>
            <person name="Kronauer D.J.C."/>
        </authorList>
    </citation>
    <scope>NUCLEOTIDE SEQUENCE</scope>
    <source>
        <strain evidence="16">Clonal line C1</strain>
    </source>
</reference>
<dbReference type="OrthoDB" id="952271at2759"/>
<feature type="domain" description="Peptidase M16 C-terminal" evidence="13">
    <location>
        <begin position="233"/>
        <end position="411"/>
    </location>
</feature>
<evidence type="ECO:0000259" key="12">
    <source>
        <dbReference type="Pfam" id="PF00675"/>
    </source>
</evidence>
<dbReference type="InterPro" id="IPR011249">
    <property type="entry name" value="Metalloenz_LuxS/M16"/>
</dbReference>
<reference evidence="16" key="1">
    <citation type="journal article" date="2018" name="Genome Res.">
        <title>The genomic architecture and molecular evolution of ant odorant receptors.</title>
        <authorList>
            <person name="McKenzie S.K."/>
            <person name="Kronauer D.J.C."/>
        </authorList>
    </citation>
    <scope>NUCLEOTIDE SEQUENCE [LARGE SCALE GENOMIC DNA]</scope>
    <source>
        <strain evidence="16">Clonal line C1</strain>
    </source>
</reference>
<evidence type="ECO:0000259" key="15">
    <source>
        <dbReference type="Pfam" id="PF22456"/>
    </source>
</evidence>
<dbReference type="PANTHER" id="PTHR43690:SF18">
    <property type="entry name" value="INSULIN-DEGRADING ENZYME-RELATED"/>
    <property type="match status" value="1"/>
</dbReference>
<keyword evidence="4" id="KW-0378">Hydrolase</keyword>
<dbReference type="Pfam" id="PF05193">
    <property type="entry name" value="Peptidase_M16_C"/>
    <property type="match status" value="1"/>
</dbReference>
<dbReference type="FunFam" id="3.30.830.10:FF:000003">
    <property type="entry name" value="Insulin-degrading enzyme"/>
    <property type="match status" value="1"/>
</dbReference>
<dbReference type="Proteomes" id="UP000279307">
    <property type="component" value="Chromosome 14"/>
</dbReference>
<dbReference type="InterPro" id="IPR011765">
    <property type="entry name" value="Pept_M16_N"/>
</dbReference>
<evidence type="ECO:0000256" key="8">
    <source>
        <dbReference type="ARBA" id="ARBA00066874"/>
    </source>
</evidence>
<dbReference type="GO" id="GO:0046872">
    <property type="term" value="F:metal ion binding"/>
    <property type="evidence" value="ECO:0007669"/>
    <property type="project" value="UniProtKB-KW"/>
</dbReference>
<keyword evidence="3" id="KW-0479">Metal-binding</keyword>
<dbReference type="Gene3D" id="3.30.830.10">
    <property type="entry name" value="Metalloenzyme, LuxS/M16 peptidase-like"/>
    <property type="match status" value="4"/>
</dbReference>
<sequence>MFATHALRSRGLSVPVQSFLFLRNKTAEFKAAMTNTANHEHVVERFNDIIKSQNDDRSYRGLVLANKMKVLLISDPTTDKSAVALDINIGYMSDPDDLPGLVHFCEHMLFMGTEKYPKENDYNMYLSQNGGMSNASTHLDHTTYYFDITPEKLKGGLDRFAQFFLKPLFTETLTELELNAINSEHEKNLANDSWRLDQLDKSSASPDHPFSKFGTGNRETLDTIPKQAGINVRDKLLEFHEKNYSANIMSLCVLGKDTLDELEDMVVNLFCDVRNKEVETSMWPEHPFKDEQFRIKWYIVPIKDVRNLDITFPLPYMQQYYRASPAYYISHLLGHEGKGSLLSALKARGWCNSLAAGKRSGARGFSFFSVVVDLTEEGIEHVDDIITLTFQYIYMLKKEGPVERIYNEYKDIANMNFRFKEKSLPRNYVISMVLASQDFPMNEVLTAERIFTEWRPDLIDQILEYFTPQNIRVHVVAKAYKNIADETEKWYGTKYKKETIPAEIINKWSNVSENSDLQLPASNEFIADKFDIKSHEANVDKFPTIIEDTPFVRLWFKKDDEFLVPRAKMIFDFVSPFAYMDPLSCNLSNMFVHLLRDSLNEYSYAADLAGLRWELGNNKYGITLAIAGYDDKQRVLVEKIMDRMVNFNIDPKRFEILKENYIRSLKNFAAEQPYQHAVYYLAVLLAEQVWTKDELLEATAHLTVDKVQQFTLQLLSKVHVECLIHGNMTVSEAVDIVKLVESKLRAVPHIMPLLQRQLTLQREINLEDGCHFLFETENKLHKSSCTEVYYQTGLQATESNMHLELLAQIISEPCFNILRTKEQLGYIVLSDVRRSNGAQGMRIIVQSNKHPQYVEKRIDSFMDSMLDHITTMSENQFKKHKKALATLRLEKPKMLTSLSTIFWEEISTQQYNFDRANVEVAYLRTITRPQLLNFFKEIVHSKIRHKLSVHVISTATNGTEDELGLNNEAEEILDTAASEKIKKIDDIMSFKISQSLYPLLKPFNEFPRKGIRSSKL</sequence>
<dbReference type="InterPro" id="IPR054734">
    <property type="entry name" value="PqqF-like_C_4"/>
</dbReference>
<evidence type="ECO:0000313" key="16">
    <source>
        <dbReference type="EMBL" id="RLU14985.1"/>
    </source>
</evidence>
<feature type="domain" description="Peptidase M16 middle/third" evidence="14">
    <location>
        <begin position="417"/>
        <end position="698"/>
    </location>
</feature>